<dbReference type="STRING" id="1220924.W2RSM5"/>
<dbReference type="PANTHER" id="PTHR23502:SF47">
    <property type="entry name" value="MAJOR FACILITATOR SUPERFAMILY (MFS) PROFILE DOMAIN-CONTAINING PROTEIN-RELATED"/>
    <property type="match status" value="1"/>
</dbReference>
<name>W2RSM5_CYPE1</name>
<keyword evidence="8" id="KW-1185">Reference proteome</keyword>
<evidence type="ECO:0000313" key="7">
    <source>
        <dbReference type="EMBL" id="ETN39315.1"/>
    </source>
</evidence>
<dbReference type="Pfam" id="PF07690">
    <property type="entry name" value="MFS_1"/>
    <property type="match status" value="1"/>
</dbReference>
<dbReference type="GeneID" id="19972877"/>
<organism evidence="7 8">
    <name type="scientific">Cyphellophora europaea (strain CBS 101466)</name>
    <name type="common">Phialophora europaea</name>
    <dbReference type="NCBI Taxonomy" id="1220924"/>
    <lineage>
        <taxon>Eukaryota</taxon>
        <taxon>Fungi</taxon>
        <taxon>Dikarya</taxon>
        <taxon>Ascomycota</taxon>
        <taxon>Pezizomycotina</taxon>
        <taxon>Eurotiomycetes</taxon>
        <taxon>Chaetothyriomycetidae</taxon>
        <taxon>Chaetothyriales</taxon>
        <taxon>Cyphellophoraceae</taxon>
        <taxon>Cyphellophora</taxon>
    </lineage>
</organism>
<evidence type="ECO:0000313" key="8">
    <source>
        <dbReference type="Proteomes" id="UP000030752"/>
    </source>
</evidence>
<evidence type="ECO:0000256" key="5">
    <source>
        <dbReference type="SAM" id="Phobius"/>
    </source>
</evidence>
<dbReference type="VEuPathDB" id="FungiDB:HMPREF1541_05538"/>
<proteinExistence type="predicted"/>
<reference evidence="7 8" key="1">
    <citation type="submission" date="2013-03" db="EMBL/GenBank/DDBJ databases">
        <title>The Genome Sequence of Phialophora europaea CBS 101466.</title>
        <authorList>
            <consortium name="The Broad Institute Genomics Platform"/>
            <person name="Cuomo C."/>
            <person name="de Hoog S."/>
            <person name="Gorbushina A."/>
            <person name="Walker B."/>
            <person name="Young S.K."/>
            <person name="Zeng Q."/>
            <person name="Gargeya S."/>
            <person name="Fitzgerald M."/>
            <person name="Haas B."/>
            <person name="Abouelleil A."/>
            <person name="Allen A.W."/>
            <person name="Alvarado L."/>
            <person name="Arachchi H.M."/>
            <person name="Berlin A.M."/>
            <person name="Chapman S.B."/>
            <person name="Gainer-Dewar J."/>
            <person name="Goldberg J."/>
            <person name="Griggs A."/>
            <person name="Gujja S."/>
            <person name="Hansen M."/>
            <person name="Howarth C."/>
            <person name="Imamovic A."/>
            <person name="Ireland A."/>
            <person name="Larimer J."/>
            <person name="McCowan C."/>
            <person name="Murphy C."/>
            <person name="Pearson M."/>
            <person name="Poon T.W."/>
            <person name="Priest M."/>
            <person name="Roberts A."/>
            <person name="Saif S."/>
            <person name="Shea T."/>
            <person name="Sisk P."/>
            <person name="Sykes S."/>
            <person name="Wortman J."/>
            <person name="Nusbaum C."/>
            <person name="Birren B."/>
        </authorList>
    </citation>
    <scope>NUCLEOTIDE SEQUENCE [LARGE SCALE GENOMIC DNA]</scope>
    <source>
        <strain evidence="7 8">CBS 101466</strain>
    </source>
</reference>
<feature type="transmembrane region" description="Helical" evidence="5">
    <location>
        <begin position="192"/>
        <end position="212"/>
    </location>
</feature>
<dbReference type="InterPro" id="IPR020846">
    <property type="entry name" value="MFS_dom"/>
</dbReference>
<gene>
    <name evidence="7" type="ORF">HMPREF1541_05538</name>
</gene>
<comment type="subcellular location">
    <subcellularLocation>
        <location evidence="1">Membrane</location>
        <topology evidence="1">Multi-pass membrane protein</topology>
    </subcellularLocation>
</comment>
<dbReference type="eggNOG" id="KOG0255">
    <property type="taxonomic scope" value="Eukaryota"/>
</dbReference>
<dbReference type="InterPro" id="IPR036259">
    <property type="entry name" value="MFS_trans_sf"/>
</dbReference>
<dbReference type="PANTHER" id="PTHR23502">
    <property type="entry name" value="MAJOR FACILITATOR SUPERFAMILY"/>
    <property type="match status" value="1"/>
</dbReference>
<dbReference type="InParanoid" id="W2RSM5"/>
<dbReference type="Proteomes" id="UP000030752">
    <property type="component" value="Unassembled WGS sequence"/>
</dbReference>
<evidence type="ECO:0000256" key="2">
    <source>
        <dbReference type="ARBA" id="ARBA00022692"/>
    </source>
</evidence>
<evidence type="ECO:0000256" key="4">
    <source>
        <dbReference type="ARBA" id="ARBA00023136"/>
    </source>
</evidence>
<dbReference type="GO" id="GO:0005886">
    <property type="term" value="C:plasma membrane"/>
    <property type="evidence" value="ECO:0007669"/>
    <property type="project" value="TreeGrafter"/>
</dbReference>
<keyword evidence="3 5" id="KW-1133">Transmembrane helix</keyword>
<feature type="transmembrane region" description="Helical" evidence="5">
    <location>
        <begin position="327"/>
        <end position="346"/>
    </location>
</feature>
<feature type="transmembrane region" description="Helical" evidence="5">
    <location>
        <begin position="73"/>
        <end position="91"/>
    </location>
</feature>
<dbReference type="EMBL" id="KB822721">
    <property type="protein sequence ID" value="ETN39315.1"/>
    <property type="molecule type" value="Genomic_DNA"/>
</dbReference>
<feature type="transmembrane region" description="Helical" evidence="5">
    <location>
        <begin position="38"/>
        <end position="61"/>
    </location>
</feature>
<feature type="transmembrane region" description="Helical" evidence="5">
    <location>
        <begin position="286"/>
        <end position="307"/>
    </location>
</feature>
<keyword evidence="2 5" id="KW-0812">Transmembrane</keyword>
<feature type="transmembrane region" description="Helical" evidence="5">
    <location>
        <begin position="103"/>
        <end position="122"/>
    </location>
</feature>
<feature type="transmembrane region" description="Helical" evidence="5">
    <location>
        <begin position="252"/>
        <end position="274"/>
    </location>
</feature>
<sequence length="382" mass="42168">MDKADAEGLKAAPVPPAVNEKQIGLDPHDLPFWRKCTITALLAAITFTVTFGSSVFSSTFAVTAEEFNTTTTVMILGVSLYVLGFAVGPLFWGPTSEVFGRKIPIFTGYVIFAIVQIPLALVHNLAGILILRFLAGAFGAAPVALVSATYADFWSPAARGTASAMYAVVCFVGPCMGPIVGVYIVETLGWRWTAWVTLVMAGFFGIPAVILVPETYLPVLRKDPKPEWKTFLSKYMIRPVAMLRHEVMLDVMTMYASLAYGIQYLSFFAIPYIFRHDRQWPQSAASLPFLSMLLGITSASVGVSIFYAKWFEPRLIARGRVCPEDRLPPVMLGSFLLPVGLFWLAWSSDEHWMVQVIPIFFTAPLPSLPIPRFEAPLPPDYH</sequence>
<evidence type="ECO:0000259" key="6">
    <source>
        <dbReference type="PROSITE" id="PS50850"/>
    </source>
</evidence>
<accession>W2RSM5</accession>
<feature type="transmembrane region" description="Helical" evidence="5">
    <location>
        <begin position="163"/>
        <end position="185"/>
    </location>
</feature>
<keyword evidence="4 5" id="KW-0472">Membrane</keyword>
<dbReference type="HOGENOM" id="CLU_008455_11_4_1"/>
<evidence type="ECO:0000256" key="1">
    <source>
        <dbReference type="ARBA" id="ARBA00004141"/>
    </source>
</evidence>
<dbReference type="InterPro" id="IPR011701">
    <property type="entry name" value="MFS"/>
</dbReference>
<feature type="domain" description="Major facilitator superfamily (MFS) profile" evidence="6">
    <location>
        <begin position="38"/>
        <end position="382"/>
    </location>
</feature>
<feature type="transmembrane region" description="Helical" evidence="5">
    <location>
        <begin position="129"/>
        <end position="151"/>
    </location>
</feature>
<dbReference type="PROSITE" id="PS50850">
    <property type="entry name" value="MFS"/>
    <property type="match status" value="1"/>
</dbReference>
<protein>
    <recommendedName>
        <fullName evidence="6">Major facilitator superfamily (MFS) profile domain-containing protein</fullName>
    </recommendedName>
</protein>
<dbReference type="RefSeq" id="XP_008718100.1">
    <property type="nucleotide sequence ID" value="XM_008719878.1"/>
</dbReference>
<dbReference type="OrthoDB" id="446368at2759"/>
<dbReference type="Gene3D" id="1.20.1250.20">
    <property type="entry name" value="MFS general substrate transporter like domains"/>
    <property type="match status" value="1"/>
</dbReference>
<evidence type="ECO:0000256" key="3">
    <source>
        <dbReference type="ARBA" id="ARBA00022989"/>
    </source>
</evidence>
<dbReference type="SUPFAM" id="SSF103473">
    <property type="entry name" value="MFS general substrate transporter"/>
    <property type="match status" value="1"/>
</dbReference>
<dbReference type="AlphaFoldDB" id="W2RSM5"/>
<dbReference type="GO" id="GO:0022857">
    <property type="term" value="F:transmembrane transporter activity"/>
    <property type="evidence" value="ECO:0007669"/>
    <property type="project" value="InterPro"/>
</dbReference>